<dbReference type="EMBL" id="JADCSA010000007">
    <property type="protein sequence ID" value="MBE7324793.1"/>
    <property type="molecule type" value="Genomic_DNA"/>
</dbReference>
<dbReference type="Pfam" id="PF16363">
    <property type="entry name" value="GDP_Man_Dehyd"/>
    <property type="match status" value="1"/>
</dbReference>
<dbReference type="PANTHER" id="PTHR43715:SF1">
    <property type="entry name" value="GDP-MANNOSE 4,6 DEHYDRATASE"/>
    <property type="match status" value="1"/>
</dbReference>
<evidence type="ECO:0000256" key="3">
    <source>
        <dbReference type="ARBA" id="ARBA00011989"/>
    </source>
</evidence>
<accession>A0ABR9RT92</accession>
<comment type="caution">
    <text evidence="6">The sequence shown here is derived from an EMBL/GenBank/DDBJ whole genome shotgun (WGS) entry which is preliminary data.</text>
</comment>
<evidence type="ECO:0000259" key="5">
    <source>
        <dbReference type="Pfam" id="PF16363"/>
    </source>
</evidence>
<organism evidence="6 7">
    <name type="scientific">Nocardioides malaquae</name>
    <dbReference type="NCBI Taxonomy" id="2773426"/>
    <lineage>
        <taxon>Bacteria</taxon>
        <taxon>Bacillati</taxon>
        <taxon>Actinomycetota</taxon>
        <taxon>Actinomycetes</taxon>
        <taxon>Propionibacteriales</taxon>
        <taxon>Nocardioidaceae</taxon>
        <taxon>Nocardioides</taxon>
    </lineage>
</organism>
<name>A0ABR9RT92_9ACTN</name>
<feature type="domain" description="NAD(P)-binding" evidence="5">
    <location>
        <begin position="13"/>
        <end position="315"/>
    </location>
</feature>
<evidence type="ECO:0000256" key="4">
    <source>
        <dbReference type="ARBA" id="ARBA00023239"/>
    </source>
</evidence>
<dbReference type="Proteomes" id="UP000756387">
    <property type="component" value="Unassembled WGS sequence"/>
</dbReference>
<dbReference type="PANTHER" id="PTHR43715">
    <property type="entry name" value="GDP-MANNOSE 4,6-DEHYDRATASE"/>
    <property type="match status" value="1"/>
</dbReference>
<keyword evidence="4" id="KW-0456">Lyase</keyword>
<dbReference type="CDD" id="cd05260">
    <property type="entry name" value="GDP_MD_SDR_e"/>
    <property type="match status" value="1"/>
</dbReference>
<keyword evidence="7" id="KW-1185">Reference proteome</keyword>
<comment type="cofactor">
    <cofactor evidence="1">
        <name>NADP(+)</name>
        <dbReference type="ChEBI" id="CHEBI:58349"/>
    </cofactor>
</comment>
<dbReference type="EC" id="4.2.1.47" evidence="3"/>
<evidence type="ECO:0000256" key="1">
    <source>
        <dbReference type="ARBA" id="ARBA00001937"/>
    </source>
</evidence>
<evidence type="ECO:0000313" key="7">
    <source>
        <dbReference type="Proteomes" id="UP000756387"/>
    </source>
</evidence>
<sequence length="326" mass="35782">MRLVPRAGFRRAFVTGIGGQNGSYLAERLAEWGVEVHGLVRSQQRPTHLPAGVRLHVGDVSDHDRVREVLREVRPNAVANLAAMSSVAASWKEPELCRAVNRDAALALLDAVEELSDERHPIRFVQASSAEMFGTPEVSPQDESTPIAPTSPYGEAKADVHRAVGEARARGLHASSLILYNHESPRRPRTFVTRKITSTVAAIVKGRADELVLGNLDARRDWGWAPDFVDAFLRAGSHDEPDDYVVATGQAHSVRDFVGSAFAAAGIADWESYVRVDESLLRPVDAVELVGDATRARTKLGWQPTKRFDQIVAAMVRHDLKLLSRP</sequence>
<protein>
    <recommendedName>
        <fullName evidence="3">GDP-mannose 4,6-dehydratase</fullName>
        <ecNumber evidence="3">4.2.1.47</ecNumber>
    </recommendedName>
</protein>
<dbReference type="Gene3D" id="3.90.25.10">
    <property type="entry name" value="UDP-galactose 4-epimerase, domain 1"/>
    <property type="match status" value="1"/>
</dbReference>
<dbReference type="InterPro" id="IPR036291">
    <property type="entry name" value="NAD(P)-bd_dom_sf"/>
</dbReference>
<evidence type="ECO:0000256" key="2">
    <source>
        <dbReference type="ARBA" id="ARBA00009263"/>
    </source>
</evidence>
<gene>
    <name evidence="6" type="ORF">IEQ44_09015</name>
</gene>
<dbReference type="SUPFAM" id="SSF51735">
    <property type="entry name" value="NAD(P)-binding Rossmann-fold domains"/>
    <property type="match status" value="1"/>
</dbReference>
<proteinExistence type="inferred from homology"/>
<dbReference type="RefSeq" id="WP_193638126.1">
    <property type="nucleotide sequence ID" value="NZ_JADCSA010000007.1"/>
</dbReference>
<dbReference type="InterPro" id="IPR016040">
    <property type="entry name" value="NAD(P)-bd_dom"/>
</dbReference>
<reference evidence="6 7" key="1">
    <citation type="submission" date="2020-10" db="EMBL/GenBank/DDBJ databases">
        <title>Nocardioides sp. isolated from sludge.</title>
        <authorList>
            <person name="Zhang X."/>
        </authorList>
    </citation>
    <scope>NUCLEOTIDE SEQUENCE [LARGE SCALE GENOMIC DNA]</scope>
    <source>
        <strain evidence="6 7">Y6</strain>
    </source>
</reference>
<dbReference type="InterPro" id="IPR006368">
    <property type="entry name" value="GDP_Man_deHydtase"/>
</dbReference>
<comment type="similarity">
    <text evidence="2">Belongs to the NAD(P)-dependent epimerase/dehydratase family. GDP-mannose 4,6-dehydratase subfamily.</text>
</comment>
<evidence type="ECO:0000313" key="6">
    <source>
        <dbReference type="EMBL" id="MBE7324793.1"/>
    </source>
</evidence>
<dbReference type="Gene3D" id="3.40.50.720">
    <property type="entry name" value="NAD(P)-binding Rossmann-like Domain"/>
    <property type="match status" value="1"/>
</dbReference>